<accession>A0ABY8UIY1</accession>
<keyword evidence="2" id="KW-1185">Reference proteome</keyword>
<proteinExistence type="predicted"/>
<gene>
    <name evidence="1" type="ORF">OEZ85_000697</name>
</gene>
<sequence length="75" mass="8236">MTGLPAEEETIAAVTLGHITGLTELRCERYMLEGTTFDLQPGDMVPRSLRRLTLSSVESIQQLADLSALETLELC</sequence>
<reference evidence="1 2" key="1">
    <citation type="submission" date="2023-05" db="EMBL/GenBank/DDBJ databases">
        <title>A 100% complete, gapless, phased diploid assembly of the Scenedesmus obliquus UTEX 3031 genome.</title>
        <authorList>
            <person name="Biondi T.C."/>
            <person name="Hanschen E.R."/>
            <person name="Kwon T."/>
            <person name="Eng W."/>
            <person name="Kruse C.P.S."/>
            <person name="Koehler S.I."/>
            <person name="Kunde Y."/>
            <person name="Gleasner C.D."/>
            <person name="You Mak K.T."/>
            <person name="Polle J."/>
            <person name="Hovde B.T."/>
            <person name="Starkenburg S.R."/>
        </authorList>
    </citation>
    <scope>NUCLEOTIDE SEQUENCE [LARGE SCALE GENOMIC DNA]</scope>
    <source>
        <strain evidence="1 2">DOE0152z</strain>
    </source>
</reference>
<name>A0ABY8UIY1_TETOB</name>
<dbReference type="Proteomes" id="UP001244341">
    <property type="component" value="Chromosome 13b"/>
</dbReference>
<protein>
    <submittedName>
        <fullName evidence="1">Uncharacterized protein</fullName>
    </submittedName>
</protein>
<dbReference type="EMBL" id="CP126220">
    <property type="protein sequence ID" value="WIA21493.1"/>
    <property type="molecule type" value="Genomic_DNA"/>
</dbReference>
<organism evidence="1 2">
    <name type="scientific">Tetradesmus obliquus</name>
    <name type="common">Green alga</name>
    <name type="synonym">Acutodesmus obliquus</name>
    <dbReference type="NCBI Taxonomy" id="3088"/>
    <lineage>
        <taxon>Eukaryota</taxon>
        <taxon>Viridiplantae</taxon>
        <taxon>Chlorophyta</taxon>
        <taxon>core chlorophytes</taxon>
        <taxon>Chlorophyceae</taxon>
        <taxon>CS clade</taxon>
        <taxon>Sphaeropleales</taxon>
        <taxon>Scenedesmaceae</taxon>
        <taxon>Tetradesmus</taxon>
    </lineage>
</organism>
<evidence type="ECO:0000313" key="2">
    <source>
        <dbReference type="Proteomes" id="UP001244341"/>
    </source>
</evidence>
<evidence type="ECO:0000313" key="1">
    <source>
        <dbReference type="EMBL" id="WIA21493.1"/>
    </source>
</evidence>